<evidence type="ECO:0000313" key="3">
    <source>
        <dbReference type="Proteomes" id="UP001221142"/>
    </source>
</evidence>
<sequence length="758" mass="83288">MIRATVTTGQKEYVDRGVQTDLVRRLSRDPTKPVNPRVFDTSVPVTPPKSTLFVHSHTIDAYSGSSGHAVGPTRSPPTRKHHPQLPYSRPSHIQSLTQRVLSLPETSPPHSTRVPPEIRRVSLSGLPRASLSFSDNTNESSDTSFLSDNRSGSSRPRRSFPSSDVPQTPSPPSSPESVMIIGNDKQVPISFLRQKAKAAYEDDNGDWISWASSPPKPIPALHGPLSLPYARCPSGAEGTIIEGEDLSRMIWGLGIEDGGTQPTHSRANSTHTSHKPTPKTTFTPRLQQHDTSQFPTRHQPQRALESLGPRHSFRPQIQDGSLNIPQLPDTWSETREDLIGSIQDQLYAYDGQGGFDWQENLRRQLSSSATEAAPRSKPQNALKPSAPVFVPASQQVTPQFPRIFVEPRIPHTINPPRRLTAIEIAQQYQQRAQSSLPTPPGSSSPQWTPHLQTYTDPFPPLDLHALLPKHRPNLPQQPLVHELQQFPVDRSQQLRNFVFDRMQNPSMGSNEFGLHNQLHMSSPAVQYRRTAIEMSPPPPGPPPNSPLPPLPSSRGRSGNFFLTPSSPTSPDPSVLHRSAPKPRSIPFARLLRRRLSSVPEEESGHYMEAYSPPPSPPKMSTALRLPRPPSHTLADSFQSRSQTGRRHVTRTPSPGRNNGFGSHVPTPSALESDATRRGAARSKGFLKQPFAMANFDAGSDSRGEGSKTDGSAGESGWEKENGKSKKRARSKKAKFGGAAAEDTVSPWVAASQAPEAWL</sequence>
<organism evidence="2 3">
    <name type="scientific">Roridomyces roridus</name>
    <dbReference type="NCBI Taxonomy" id="1738132"/>
    <lineage>
        <taxon>Eukaryota</taxon>
        <taxon>Fungi</taxon>
        <taxon>Dikarya</taxon>
        <taxon>Basidiomycota</taxon>
        <taxon>Agaricomycotina</taxon>
        <taxon>Agaricomycetes</taxon>
        <taxon>Agaricomycetidae</taxon>
        <taxon>Agaricales</taxon>
        <taxon>Marasmiineae</taxon>
        <taxon>Mycenaceae</taxon>
        <taxon>Roridomyces</taxon>
    </lineage>
</organism>
<name>A0AAD7CES1_9AGAR</name>
<feature type="region of interest" description="Disordered" evidence="1">
    <location>
        <begin position="129"/>
        <end position="179"/>
    </location>
</feature>
<comment type="caution">
    <text evidence="2">The sequence shown here is derived from an EMBL/GenBank/DDBJ whole genome shotgun (WGS) entry which is preliminary data.</text>
</comment>
<feature type="compositionally biased region" description="Low complexity" evidence="1">
    <location>
        <begin position="552"/>
        <end position="573"/>
    </location>
</feature>
<dbReference type="Proteomes" id="UP001221142">
    <property type="component" value="Unassembled WGS sequence"/>
</dbReference>
<keyword evidence="3" id="KW-1185">Reference proteome</keyword>
<feature type="compositionally biased region" description="Polar residues" evidence="1">
    <location>
        <begin position="131"/>
        <end position="149"/>
    </location>
</feature>
<reference evidence="2" key="1">
    <citation type="submission" date="2023-03" db="EMBL/GenBank/DDBJ databases">
        <title>Massive genome expansion in bonnet fungi (Mycena s.s.) driven by repeated elements and novel gene families across ecological guilds.</title>
        <authorList>
            <consortium name="Lawrence Berkeley National Laboratory"/>
            <person name="Harder C.B."/>
            <person name="Miyauchi S."/>
            <person name="Viragh M."/>
            <person name="Kuo A."/>
            <person name="Thoen E."/>
            <person name="Andreopoulos B."/>
            <person name="Lu D."/>
            <person name="Skrede I."/>
            <person name="Drula E."/>
            <person name="Henrissat B."/>
            <person name="Morin E."/>
            <person name="Kohler A."/>
            <person name="Barry K."/>
            <person name="LaButti K."/>
            <person name="Morin E."/>
            <person name="Salamov A."/>
            <person name="Lipzen A."/>
            <person name="Mereny Z."/>
            <person name="Hegedus B."/>
            <person name="Baldrian P."/>
            <person name="Stursova M."/>
            <person name="Weitz H."/>
            <person name="Taylor A."/>
            <person name="Grigoriev I.V."/>
            <person name="Nagy L.G."/>
            <person name="Martin F."/>
            <person name="Kauserud H."/>
        </authorList>
    </citation>
    <scope>NUCLEOTIDE SEQUENCE</scope>
    <source>
        <strain evidence="2">9284</strain>
    </source>
</reference>
<accession>A0AAD7CES1</accession>
<feature type="compositionally biased region" description="Polar residues" evidence="1">
    <location>
        <begin position="446"/>
        <end position="455"/>
    </location>
</feature>
<feature type="compositionally biased region" description="Polar residues" evidence="1">
    <location>
        <begin position="633"/>
        <end position="642"/>
    </location>
</feature>
<protein>
    <submittedName>
        <fullName evidence="2">Uncharacterized protein</fullName>
    </submittedName>
</protein>
<feature type="region of interest" description="Disordered" evidence="1">
    <location>
        <begin position="61"/>
        <end position="89"/>
    </location>
</feature>
<feature type="compositionally biased region" description="Polar residues" evidence="1">
    <location>
        <begin position="282"/>
        <end position="298"/>
    </location>
</feature>
<feature type="region of interest" description="Disordered" evidence="1">
    <location>
        <begin position="258"/>
        <end position="302"/>
    </location>
</feature>
<feature type="region of interest" description="Disordered" evidence="1">
    <location>
        <begin position="428"/>
        <end position="455"/>
    </location>
</feature>
<dbReference type="EMBL" id="JARKIF010000002">
    <property type="protein sequence ID" value="KAJ7647070.1"/>
    <property type="molecule type" value="Genomic_DNA"/>
</dbReference>
<evidence type="ECO:0000256" key="1">
    <source>
        <dbReference type="SAM" id="MobiDB-lite"/>
    </source>
</evidence>
<feature type="compositionally biased region" description="Basic residues" evidence="1">
    <location>
        <begin position="724"/>
        <end position="734"/>
    </location>
</feature>
<feature type="compositionally biased region" description="Pro residues" evidence="1">
    <location>
        <begin position="535"/>
        <end position="551"/>
    </location>
</feature>
<feature type="region of interest" description="Disordered" evidence="1">
    <location>
        <begin position="532"/>
        <end position="758"/>
    </location>
</feature>
<feature type="compositionally biased region" description="Low complexity" evidence="1">
    <location>
        <begin position="150"/>
        <end position="167"/>
    </location>
</feature>
<gene>
    <name evidence="2" type="ORF">FB45DRAFT_821669</name>
</gene>
<dbReference type="AlphaFoldDB" id="A0AAD7CES1"/>
<feature type="compositionally biased region" description="Polar residues" evidence="1">
    <location>
        <begin position="650"/>
        <end position="660"/>
    </location>
</feature>
<evidence type="ECO:0000313" key="2">
    <source>
        <dbReference type="EMBL" id="KAJ7647070.1"/>
    </source>
</evidence>
<proteinExistence type="predicted"/>